<dbReference type="InterPro" id="IPR035906">
    <property type="entry name" value="MetI-like_sf"/>
</dbReference>
<feature type="domain" description="ABC transmembrane type-1" evidence="9">
    <location>
        <begin position="72"/>
        <end position="265"/>
    </location>
</feature>
<feature type="transmembrane region" description="Helical" evidence="8">
    <location>
        <begin position="67"/>
        <end position="95"/>
    </location>
</feature>
<keyword evidence="6 8" id="KW-1133">Transmembrane helix</keyword>
<dbReference type="Gene3D" id="1.10.3720.10">
    <property type="entry name" value="MetI-like"/>
    <property type="match status" value="1"/>
</dbReference>
<evidence type="ECO:0000256" key="1">
    <source>
        <dbReference type="ARBA" id="ARBA00004651"/>
    </source>
</evidence>
<name>A0A975IMK4_LOWBP</name>
<protein>
    <submittedName>
        <fullName evidence="10">ABC-type spermidine/putrescine transport system permease protein</fullName>
    </submittedName>
</protein>
<comment type="similarity">
    <text evidence="2">Belongs to the binding-protein-dependent transport system permease family. CysTW subfamily.</text>
</comment>
<evidence type="ECO:0000259" key="9">
    <source>
        <dbReference type="PROSITE" id="PS50928"/>
    </source>
</evidence>
<proteinExistence type="inferred from homology"/>
<gene>
    <name evidence="10" type="primary">potB</name>
    <name evidence="10" type="ORF">LFWB_7060</name>
</gene>
<evidence type="ECO:0000256" key="7">
    <source>
        <dbReference type="ARBA" id="ARBA00023136"/>
    </source>
</evidence>
<dbReference type="InterPro" id="IPR000515">
    <property type="entry name" value="MetI-like"/>
</dbReference>
<comment type="subcellular location">
    <subcellularLocation>
        <location evidence="1 8">Cell membrane</location>
        <topology evidence="1 8">Multi-pass membrane protein</topology>
    </subcellularLocation>
</comment>
<evidence type="ECO:0000256" key="8">
    <source>
        <dbReference type="RuleBase" id="RU363032"/>
    </source>
</evidence>
<keyword evidence="3 8" id="KW-0813">Transport</keyword>
<dbReference type="AlphaFoldDB" id="A0A975IMK4"/>
<feature type="transmembrane region" description="Helical" evidence="8">
    <location>
        <begin position="148"/>
        <end position="169"/>
    </location>
</feature>
<evidence type="ECO:0000313" key="10">
    <source>
        <dbReference type="EMBL" id="QTX03259.1"/>
    </source>
</evidence>
<evidence type="ECO:0000256" key="6">
    <source>
        <dbReference type="ARBA" id="ARBA00022989"/>
    </source>
</evidence>
<reference evidence="10" key="1">
    <citation type="submission" date="2020-06" db="EMBL/GenBank/DDBJ databases">
        <title>Complete genome sequence of Candidatus Phytoplasma luffae NCHU2019.</title>
        <authorList>
            <person name="Cho S.-T."/>
            <person name="Tan C.-M."/>
            <person name="Li J.-R."/>
            <person name="Chien Y.-Y."/>
            <person name="Chiu Y.-C."/>
            <person name="Yang J.-Y."/>
            <person name="Kuo C.-H."/>
        </authorList>
    </citation>
    <scope>NUCLEOTIDE SEQUENCE</scope>
    <source>
        <strain evidence="10">NCHU2019</strain>
    </source>
</reference>
<feature type="transmembrane region" description="Helical" evidence="8">
    <location>
        <begin position="190"/>
        <end position="215"/>
    </location>
</feature>
<evidence type="ECO:0000256" key="2">
    <source>
        <dbReference type="ARBA" id="ARBA00007069"/>
    </source>
</evidence>
<evidence type="ECO:0000256" key="5">
    <source>
        <dbReference type="ARBA" id="ARBA00022692"/>
    </source>
</evidence>
<keyword evidence="4" id="KW-1003">Cell membrane</keyword>
<sequence>MYFALNSNKKSNFYKYLIIPYFGILISLIIIPILVVFIDSIQKPNPEHIFKVSFTLEYYYNFYTINYFVYILLRSIAITIVSTFFLILIAYPLAYIVYKCNYAIQSILVLLINGTMWINMILKIQSLIQIFTLIDDFFGIRILETNSAMIIGFVYVFLPYIFLSIFLIISKIDSLWIESAQDLGANNKQIFTKIIFPLSIPGLATGVILISLQIVTNLAVPKYLGPTNTTVIGELIENQTFLNGDIKSASAIAINLSFLIFCILFFCKKTIKKI</sequence>
<feature type="transmembrane region" description="Helical" evidence="8">
    <location>
        <begin position="16"/>
        <end position="38"/>
    </location>
</feature>
<dbReference type="PANTHER" id="PTHR42929:SF1">
    <property type="entry name" value="INNER MEMBRANE ABC TRANSPORTER PERMEASE PROTEIN YDCU-RELATED"/>
    <property type="match status" value="1"/>
</dbReference>
<dbReference type="CDD" id="cd06261">
    <property type="entry name" value="TM_PBP2"/>
    <property type="match status" value="1"/>
</dbReference>
<evidence type="ECO:0000313" key="11">
    <source>
        <dbReference type="Proteomes" id="UP000672038"/>
    </source>
</evidence>
<accession>A0A975IMK4</accession>
<evidence type="ECO:0000256" key="3">
    <source>
        <dbReference type="ARBA" id="ARBA00022448"/>
    </source>
</evidence>
<dbReference type="GO" id="GO:0005886">
    <property type="term" value="C:plasma membrane"/>
    <property type="evidence" value="ECO:0007669"/>
    <property type="project" value="UniProtKB-SubCell"/>
</dbReference>
<keyword evidence="11" id="KW-1185">Reference proteome</keyword>
<dbReference type="Proteomes" id="UP000672038">
    <property type="component" value="Chromosome"/>
</dbReference>
<dbReference type="Pfam" id="PF00528">
    <property type="entry name" value="BPD_transp_1"/>
    <property type="match status" value="1"/>
</dbReference>
<evidence type="ECO:0000256" key="4">
    <source>
        <dbReference type="ARBA" id="ARBA00022475"/>
    </source>
</evidence>
<dbReference type="EMBL" id="CP054393">
    <property type="protein sequence ID" value="QTX03259.1"/>
    <property type="molecule type" value="Genomic_DNA"/>
</dbReference>
<dbReference type="PANTHER" id="PTHR42929">
    <property type="entry name" value="INNER MEMBRANE ABC TRANSPORTER PERMEASE PROTEIN YDCU-RELATED-RELATED"/>
    <property type="match status" value="1"/>
</dbReference>
<feature type="transmembrane region" description="Helical" evidence="8">
    <location>
        <begin position="107"/>
        <end position="128"/>
    </location>
</feature>
<feature type="transmembrane region" description="Helical" evidence="8">
    <location>
        <begin position="248"/>
        <end position="267"/>
    </location>
</feature>
<dbReference type="RefSeq" id="WP_246454219.1">
    <property type="nucleotide sequence ID" value="NZ_CP054393.1"/>
</dbReference>
<dbReference type="KEGG" id="pluf:LFWB_7060"/>
<keyword evidence="7 8" id="KW-0472">Membrane</keyword>
<dbReference type="GO" id="GO:0055085">
    <property type="term" value="P:transmembrane transport"/>
    <property type="evidence" value="ECO:0007669"/>
    <property type="project" value="InterPro"/>
</dbReference>
<dbReference type="SUPFAM" id="SSF161098">
    <property type="entry name" value="MetI-like"/>
    <property type="match status" value="1"/>
</dbReference>
<keyword evidence="5 8" id="KW-0812">Transmembrane</keyword>
<organism evidence="10 11">
    <name type="scientific">Loofah witches'-broom phytoplasma</name>
    <dbReference type="NCBI Taxonomy" id="35773"/>
    <lineage>
        <taxon>Bacteria</taxon>
        <taxon>Bacillati</taxon>
        <taxon>Mycoplasmatota</taxon>
        <taxon>Mollicutes</taxon>
        <taxon>Acholeplasmatales</taxon>
        <taxon>Acholeplasmataceae</taxon>
        <taxon>Candidatus Phytoplasma</taxon>
        <taxon>16SrVIII (Loofah witches'-broom group)</taxon>
    </lineage>
</organism>
<dbReference type="PROSITE" id="PS50928">
    <property type="entry name" value="ABC_TM1"/>
    <property type="match status" value="1"/>
</dbReference>